<accession>A0A2P5FK08</accession>
<keyword evidence="3" id="KW-1185">Reference proteome</keyword>
<reference evidence="3" key="1">
    <citation type="submission" date="2016-06" db="EMBL/GenBank/DDBJ databases">
        <title>Parallel loss of symbiosis genes in relatives of nitrogen-fixing non-legume Parasponia.</title>
        <authorList>
            <person name="Van Velzen R."/>
            <person name="Holmer R."/>
            <person name="Bu F."/>
            <person name="Rutten L."/>
            <person name="Van Zeijl A."/>
            <person name="Liu W."/>
            <person name="Santuari L."/>
            <person name="Cao Q."/>
            <person name="Sharma T."/>
            <person name="Shen D."/>
            <person name="Roswanjaya Y."/>
            <person name="Wardhani T."/>
            <person name="Kalhor M.S."/>
            <person name="Jansen J."/>
            <person name="Van den Hoogen J."/>
            <person name="Gungor B."/>
            <person name="Hartog M."/>
            <person name="Hontelez J."/>
            <person name="Verver J."/>
            <person name="Yang W.-C."/>
            <person name="Schijlen E."/>
            <person name="Repin R."/>
            <person name="Schilthuizen M."/>
            <person name="Schranz E."/>
            <person name="Heidstra R."/>
            <person name="Miyata K."/>
            <person name="Fedorova E."/>
            <person name="Kohlen W."/>
            <person name="Bisseling T."/>
            <person name="Smit S."/>
            <person name="Geurts R."/>
        </authorList>
    </citation>
    <scope>NUCLEOTIDE SEQUENCE [LARGE SCALE GENOMIC DNA]</scope>
    <source>
        <strain evidence="3">cv. RG33-2</strain>
    </source>
</reference>
<keyword evidence="1" id="KW-0175">Coiled coil</keyword>
<evidence type="ECO:0000313" key="3">
    <source>
        <dbReference type="Proteomes" id="UP000237000"/>
    </source>
</evidence>
<dbReference type="STRING" id="63057.A0A2P5FK08"/>
<name>A0A2P5FK08_TREOI</name>
<comment type="caution">
    <text evidence="2">The sequence shown here is derived from an EMBL/GenBank/DDBJ whole genome shotgun (WGS) entry which is preliminary data.</text>
</comment>
<dbReference type="AlphaFoldDB" id="A0A2P5FK08"/>
<sequence>MKVIKGNTKDVELMALGENRWYQSGTEKDMLTENELTLREVMCSLTEEENEVLTDPHGAGHPSSYKTFLEERYNFYRRENSPLFDRELRSIEDIEKINQFPRFGVTDLANLIMELRLYSPRKGLKLDEKYLRQKVVDVEGYMVPITVAPILKALVHKYDQLNLFGGGHTRLTNAMKSVIATLYCVVIDKMCKTKIEDVTKDDVKDWLFCRNAIQQIVNPGKYQPDYFLEEVIVPVFLGFEAIRYEKDICEKLSRRITNLEVELERCKEARKMFKTQTSERRDEMKEYMVREALKWKGKNVDEITGPGIKFEEALP</sequence>
<protein>
    <submittedName>
        <fullName evidence="2">Uncharacterized protein</fullName>
    </submittedName>
</protein>
<dbReference type="InParanoid" id="A0A2P5FK08"/>
<feature type="coiled-coil region" evidence="1">
    <location>
        <begin position="249"/>
        <end position="276"/>
    </location>
</feature>
<proteinExistence type="predicted"/>
<evidence type="ECO:0000256" key="1">
    <source>
        <dbReference type="SAM" id="Coils"/>
    </source>
</evidence>
<organism evidence="2 3">
    <name type="scientific">Trema orientale</name>
    <name type="common">Charcoal tree</name>
    <name type="synonym">Celtis orientalis</name>
    <dbReference type="NCBI Taxonomy" id="63057"/>
    <lineage>
        <taxon>Eukaryota</taxon>
        <taxon>Viridiplantae</taxon>
        <taxon>Streptophyta</taxon>
        <taxon>Embryophyta</taxon>
        <taxon>Tracheophyta</taxon>
        <taxon>Spermatophyta</taxon>
        <taxon>Magnoliopsida</taxon>
        <taxon>eudicotyledons</taxon>
        <taxon>Gunneridae</taxon>
        <taxon>Pentapetalae</taxon>
        <taxon>rosids</taxon>
        <taxon>fabids</taxon>
        <taxon>Rosales</taxon>
        <taxon>Cannabaceae</taxon>
        <taxon>Trema</taxon>
    </lineage>
</organism>
<dbReference type="Proteomes" id="UP000237000">
    <property type="component" value="Unassembled WGS sequence"/>
</dbReference>
<evidence type="ECO:0000313" key="2">
    <source>
        <dbReference type="EMBL" id="PON98113.1"/>
    </source>
</evidence>
<gene>
    <name evidence="2" type="ORF">TorRG33x02_061870</name>
</gene>
<dbReference type="EMBL" id="JXTC01000027">
    <property type="protein sequence ID" value="PON98113.1"/>
    <property type="molecule type" value="Genomic_DNA"/>
</dbReference>